<feature type="repeat" description="ANK" evidence="3">
    <location>
        <begin position="1059"/>
        <end position="1093"/>
    </location>
</feature>
<dbReference type="Proteomes" id="UP000719412">
    <property type="component" value="Unassembled WGS sequence"/>
</dbReference>
<feature type="repeat" description="ANK" evidence="3">
    <location>
        <begin position="996"/>
        <end position="1028"/>
    </location>
</feature>
<dbReference type="InterPro" id="IPR027417">
    <property type="entry name" value="P-loop_NTPase"/>
</dbReference>
<dbReference type="PROSITE" id="PS50297">
    <property type="entry name" value="ANK_REP_REGION"/>
    <property type="match status" value="6"/>
</dbReference>
<keyword evidence="1" id="KW-0677">Repeat</keyword>
<feature type="repeat" description="ANK" evidence="3">
    <location>
        <begin position="1127"/>
        <end position="1161"/>
    </location>
</feature>
<reference evidence="4" key="1">
    <citation type="journal article" date="2020" name="J Insects Food Feed">
        <title>The yellow mealworm (Tenebrio molitor) genome: a resource for the emerging insects as food and feed industry.</title>
        <authorList>
            <person name="Eriksson T."/>
            <person name="Andere A."/>
            <person name="Kelstrup H."/>
            <person name="Emery V."/>
            <person name="Picard C."/>
        </authorList>
    </citation>
    <scope>NUCLEOTIDE SEQUENCE</scope>
    <source>
        <strain evidence="4">Stoneville</strain>
        <tissue evidence="4">Whole head</tissue>
    </source>
</reference>
<proteinExistence type="predicted"/>
<dbReference type="PANTHER" id="PTHR24198:SF165">
    <property type="entry name" value="ANKYRIN REPEAT-CONTAINING PROTEIN-RELATED"/>
    <property type="match status" value="1"/>
</dbReference>
<feature type="repeat" description="ANK" evidence="3">
    <location>
        <begin position="1230"/>
        <end position="1262"/>
    </location>
</feature>
<dbReference type="InterPro" id="IPR002110">
    <property type="entry name" value="Ankyrin_rpt"/>
</dbReference>
<dbReference type="SMART" id="SM00248">
    <property type="entry name" value="ANK"/>
    <property type="match status" value="9"/>
</dbReference>
<dbReference type="PANTHER" id="PTHR24198">
    <property type="entry name" value="ANKYRIN REPEAT AND PROTEIN KINASE DOMAIN-CONTAINING PROTEIN"/>
    <property type="match status" value="1"/>
</dbReference>
<comment type="caution">
    <text evidence="4">The sequence shown here is derived from an EMBL/GenBank/DDBJ whole genome shotgun (WGS) entry which is preliminary data.</text>
</comment>
<dbReference type="SUPFAM" id="SSF48403">
    <property type="entry name" value="Ankyrin repeat"/>
    <property type="match status" value="1"/>
</dbReference>
<sequence>MNGFLKDKNLKWCPTVSELLHHFIVIFEKRSGTTDRGKDYEHLYIAHLILKLINNDDIEDFSISSNNKKFGDFDDVVFEIKYYNQNSQTYALQLKYTNKKKRLTKASLTGESGNFSIKKYIKGFKFVNDSLKVILFTNSLFDGLQKQNITLGLNTIAVHEPPQDSLLTTSDKGHSYNFTIANPINLPATTLRFFNNFLLYTNQMNIEELEAWTQNKFKNMFSCEESVFREYVYFVINWSVIEGKKTKLKKSWVKRAIAIQILSPFIKPLSFATGPVNDETKLLPETMSRFRITINRRKVTILWKDFKNEINDLVELNKILKKYQIRMSRIESVDDLDQKQLSKMLWLMGKCPLVLDGRGNISAALNLCPDDKFVMLNPNYSINFSSSFQELYDLQDEPDMFQNFLNNFTYSLSCTETMNLTDSEVEIHEITDVTTDELVVITKSWSLEDKEEESLPPHYVKRNFTKIMIDPQFLKEKYTNTVVVISCITNVNSFKFRFNHTKFVKLEEFSNAECDDTVTYFTDVEYSQKQFDELCLKKYPDTECHQFRYVNDNCLEWIRSKKSIEKLRQYLLVGNNLAKYDNDVINETELFDSPSTNHVNIICANPGMGKSTLIKNLKNDAPPTVLRVLVYAKNHALYFDKKDVNGEAFVDYILNDTHKKDGNFNKRILKMLKTRGRLEFIWDGLDEKNLVVVKEIIKNISTKGHRQWITCRNNLKTALETEFNVFSRTLTAFNDSEQKRYVGNRLEMSGDDLVEIFHIIKKNIMHIPSNNILGIPLQIFILTELILHDKEKYFHLMNESFSAADLYQHFVDQKFKLHFKEKEHDTFDTIYAKLIDDYKSVAAATYLRNDLVDNNLDCQEFLKTIQSDKDPFGFITYMSDALTPEFCHNSFGEYFAALYVSESSSENFQNDEFMYNEEYNNIRFFFDLIVSQNSKAHIAVLYNNFELLVECDEKELMCTDKIGRTAFDLALERRKNFKFAKILKLHEIDLNVVDCDIRTPLHHACESNNLEAIEFLIQSGAELNVKSINGKTPLLECRSLEVMQVLIKNGADVNIQDKSGKTVLHYASEIQDFRLKILELLIENNADLNIVDKNGQSAIHYACLKSSPDTLKFLIRNGADVNLTDSTDKTPLHHVCEDQEVSHEVVAILIKSGAQLDAVDESGQAPIHCACQKSCSEKVKLLIEGGASVNLEDKNRKTALHYCCHNKKISDDVVNLLIKKTADKDIREKTGCAAIHYACMNASFEELKLLIQGGASVNTTNSRGQTVLHYM</sequence>
<dbReference type="PROSITE" id="PS50088">
    <property type="entry name" value="ANK_REPEAT"/>
    <property type="match status" value="7"/>
</dbReference>
<dbReference type="AlphaFoldDB" id="A0A8J6HWZ6"/>
<dbReference type="Gene3D" id="1.25.40.20">
    <property type="entry name" value="Ankyrin repeat-containing domain"/>
    <property type="match status" value="3"/>
</dbReference>
<keyword evidence="2 3" id="KW-0040">ANK repeat</keyword>
<dbReference type="InterPro" id="IPR036770">
    <property type="entry name" value="Ankyrin_rpt-contain_sf"/>
</dbReference>
<dbReference type="Pfam" id="PF12796">
    <property type="entry name" value="Ank_2"/>
    <property type="match status" value="3"/>
</dbReference>
<organism evidence="4 5">
    <name type="scientific">Tenebrio molitor</name>
    <name type="common">Yellow mealworm beetle</name>
    <dbReference type="NCBI Taxonomy" id="7067"/>
    <lineage>
        <taxon>Eukaryota</taxon>
        <taxon>Metazoa</taxon>
        <taxon>Ecdysozoa</taxon>
        <taxon>Arthropoda</taxon>
        <taxon>Hexapoda</taxon>
        <taxon>Insecta</taxon>
        <taxon>Pterygota</taxon>
        <taxon>Neoptera</taxon>
        <taxon>Endopterygota</taxon>
        <taxon>Coleoptera</taxon>
        <taxon>Polyphaga</taxon>
        <taxon>Cucujiformia</taxon>
        <taxon>Tenebrionidae</taxon>
        <taxon>Tenebrio</taxon>
    </lineage>
</organism>
<feature type="repeat" description="ANK" evidence="3">
    <location>
        <begin position="1162"/>
        <end position="1194"/>
    </location>
</feature>
<evidence type="ECO:0000313" key="5">
    <source>
        <dbReference type="Proteomes" id="UP000719412"/>
    </source>
</evidence>
<dbReference type="Pfam" id="PF13637">
    <property type="entry name" value="Ank_4"/>
    <property type="match status" value="1"/>
</dbReference>
<evidence type="ECO:0000256" key="2">
    <source>
        <dbReference type="ARBA" id="ARBA00023043"/>
    </source>
</evidence>
<gene>
    <name evidence="4" type="ORF">GEV33_001470</name>
</gene>
<evidence type="ECO:0008006" key="6">
    <source>
        <dbReference type="Google" id="ProtNLM"/>
    </source>
</evidence>
<dbReference type="EMBL" id="JABDTM020008382">
    <property type="protein sequence ID" value="KAH0821321.1"/>
    <property type="molecule type" value="Genomic_DNA"/>
</dbReference>
<keyword evidence="5" id="KW-1185">Reference proteome</keyword>
<protein>
    <recommendedName>
        <fullName evidence="6">DZIP3-like HEPN domain-containing protein</fullName>
    </recommendedName>
</protein>
<evidence type="ECO:0000256" key="3">
    <source>
        <dbReference type="PROSITE-ProRule" id="PRU00023"/>
    </source>
</evidence>
<feature type="repeat" description="ANK" evidence="3">
    <location>
        <begin position="1094"/>
        <end position="1126"/>
    </location>
</feature>
<name>A0A8J6HWZ6_TENMO</name>
<dbReference type="Gene3D" id="3.40.50.300">
    <property type="entry name" value="P-loop containing nucleotide triphosphate hydrolases"/>
    <property type="match status" value="1"/>
</dbReference>
<accession>A0A8J6HWZ6</accession>
<evidence type="ECO:0000313" key="4">
    <source>
        <dbReference type="EMBL" id="KAH0821321.1"/>
    </source>
</evidence>
<reference evidence="4" key="2">
    <citation type="submission" date="2021-08" db="EMBL/GenBank/DDBJ databases">
        <authorList>
            <person name="Eriksson T."/>
        </authorList>
    </citation>
    <scope>NUCLEOTIDE SEQUENCE</scope>
    <source>
        <strain evidence="4">Stoneville</strain>
        <tissue evidence="4">Whole head</tissue>
    </source>
</reference>
<feature type="repeat" description="ANK" evidence="3">
    <location>
        <begin position="1195"/>
        <end position="1229"/>
    </location>
</feature>
<evidence type="ECO:0000256" key="1">
    <source>
        <dbReference type="ARBA" id="ARBA00022737"/>
    </source>
</evidence>